<organism evidence="8 9">
    <name type="scientific">Rhizopus microsporus ATCC 52813</name>
    <dbReference type="NCBI Taxonomy" id="1340429"/>
    <lineage>
        <taxon>Eukaryota</taxon>
        <taxon>Fungi</taxon>
        <taxon>Fungi incertae sedis</taxon>
        <taxon>Mucoromycota</taxon>
        <taxon>Mucoromycotina</taxon>
        <taxon>Mucoromycetes</taxon>
        <taxon>Mucorales</taxon>
        <taxon>Mucorineae</taxon>
        <taxon>Rhizopodaceae</taxon>
        <taxon>Rhizopus</taxon>
    </lineage>
</organism>
<feature type="transmembrane region" description="Helical" evidence="6">
    <location>
        <begin position="220"/>
        <end position="242"/>
    </location>
</feature>
<dbReference type="InterPro" id="IPR051434">
    <property type="entry name" value="DnaJ_C_subfamily_member5"/>
</dbReference>
<dbReference type="Pfam" id="PF10269">
    <property type="entry name" value="Tmemb_185A"/>
    <property type="match status" value="1"/>
</dbReference>
<dbReference type="GO" id="GO:0005737">
    <property type="term" value="C:cytoplasm"/>
    <property type="evidence" value="ECO:0007669"/>
    <property type="project" value="UniProtKB-ARBA"/>
</dbReference>
<evidence type="ECO:0000259" key="7">
    <source>
        <dbReference type="PROSITE" id="PS50076"/>
    </source>
</evidence>
<dbReference type="InterPro" id="IPR001623">
    <property type="entry name" value="DnaJ_domain"/>
</dbReference>
<accession>A0A2G4SHJ7</accession>
<keyword evidence="6" id="KW-0812">Transmembrane</keyword>
<dbReference type="Proteomes" id="UP000242254">
    <property type="component" value="Unassembled WGS sequence"/>
</dbReference>
<dbReference type="SMART" id="SM00271">
    <property type="entry name" value="DnaJ"/>
    <property type="match status" value="1"/>
</dbReference>
<dbReference type="PANTHER" id="PTHR44027">
    <property type="entry name" value="DNAJ HOMOLOG SUBFAMILY C MEMBER 5 HOMOLOG"/>
    <property type="match status" value="1"/>
</dbReference>
<evidence type="ECO:0000313" key="8">
    <source>
        <dbReference type="EMBL" id="PHZ08229.1"/>
    </source>
</evidence>
<dbReference type="PANTHER" id="PTHR44027:SF7">
    <property type="entry name" value="DNAJ HOMOLOG SUBFAMILY C MEMBER 5 HOMOLOG"/>
    <property type="match status" value="1"/>
</dbReference>
<evidence type="ECO:0000256" key="2">
    <source>
        <dbReference type="ARBA" id="ARBA00023136"/>
    </source>
</evidence>
<feature type="transmembrane region" description="Helical" evidence="6">
    <location>
        <begin position="325"/>
        <end position="347"/>
    </location>
</feature>
<dbReference type="InterPro" id="IPR036869">
    <property type="entry name" value="J_dom_sf"/>
</dbReference>
<dbReference type="Pfam" id="PF00226">
    <property type="entry name" value="DnaJ"/>
    <property type="match status" value="1"/>
</dbReference>
<dbReference type="Gene3D" id="1.10.287.110">
    <property type="entry name" value="DnaJ domain"/>
    <property type="match status" value="1"/>
</dbReference>
<feature type="transmembrane region" description="Helical" evidence="6">
    <location>
        <begin position="359"/>
        <end position="384"/>
    </location>
</feature>
<dbReference type="EMBL" id="KZ303866">
    <property type="protein sequence ID" value="PHZ08229.1"/>
    <property type="molecule type" value="Genomic_DNA"/>
</dbReference>
<dbReference type="InterPro" id="IPR019396">
    <property type="entry name" value="TM_Fragile-X-F-assoc"/>
</dbReference>
<sequence>MESHSSNNNLYQVLGIQKAATPEEIKKAYRKLALKYHPDKNPNSADKFKEISYAYEVLGDDQKRRVYDRYGELGLQMMGTVMNPLFDPQVESMLCTILFFISFLFTLFILFLIFLTIRIDELVLWPWRVVWIPLWIIDIITFYHLVRFIISSQKEQGKDEKMQEEDEAGKKKRFEKQAKVVQRGVWIINFALLLLFQIFIVLKLDQVLSSWTACQVFIPYFVFEGIQLIHITMNSIIGYVAIVSVQEQKQIPYYLFQQYWLSILRLCALTLIALRIDEIIHCSWAIVFIPFYLVGLKYGLELIYRYYRYSRLPQPEIAHQGKITVMFGMILFVIICVLVYALVGLVARRLDGYVFVRMSHVFVPLFIIFSFLLCCSGCCLPCLLKASVMPDLEEVDGDQVIIDSNRRITAS</sequence>
<dbReference type="PROSITE" id="PS00636">
    <property type="entry name" value="DNAJ_1"/>
    <property type="match status" value="1"/>
</dbReference>
<evidence type="ECO:0000256" key="4">
    <source>
        <dbReference type="ARBA" id="ARBA00023186"/>
    </source>
</evidence>
<dbReference type="AlphaFoldDB" id="A0A2G4SHJ7"/>
<gene>
    <name evidence="8" type="ORF">RHIMIDRAFT_247860</name>
</gene>
<dbReference type="STRING" id="1340429.A0A2G4SHJ7"/>
<evidence type="ECO:0000256" key="6">
    <source>
        <dbReference type="SAM" id="Phobius"/>
    </source>
</evidence>
<keyword evidence="5" id="KW-0449">Lipoprotein</keyword>
<evidence type="ECO:0000313" key="9">
    <source>
        <dbReference type="Proteomes" id="UP000242254"/>
    </source>
</evidence>
<evidence type="ECO:0000256" key="3">
    <source>
        <dbReference type="ARBA" id="ARBA00023139"/>
    </source>
</evidence>
<dbReference type="InterPro" id="IPR018253">
    <property type="entry name" value="DnaJ_domain_CS"/>
</dbReference>
<feature type="transmembrane region" description="Helical" evidence="6">
    <location>
        <begin position="254"/>
        <end position="276"/>
    </location>
</feature>
<feature type="domain" description="J" evidence="7">
    <location>
        <begin position="9"/>
        <end position="71"/>
    </location>
</feature>
<protein>
    <submittedName>
        <fullName evidence="8">DnaJ-domain-containing protein</fullName>
    </submittedName>
</protein>
<comment type="subcellular location">
    <subcellularLocation>
        <location evidence="1">Membrane</location>
        <topology evidence="1">Lipid-anchor</topology>
    </subcellularLocation>
</comment>
<name>A0A2G4SHJ7_RHIZD</name>
<feature type="transmembrane region" description="Helical" evidence="6">
    <location>
        <begin position="129"/>
        <end position="150"/>
    </location>
</feature>
<keyword evidence="4" id="KW-0143">Chaperone</keyword>
<keyword evidence="9" id="KW-1185">Reference proteome</keyword>
<dbReference type="RefSeq" id="XP_023461937.1">
    <property type="nucleotide sequence ID" value="XM_023610457.1"/>
</dbReference>
<keyword evidence="6" id="KW-1133">Transmembrane helix</keyword>
<feature type="transmembrane region" description="Helical" evidence="6">
    <location>
        <begin position="94"/>
        <end position="117"/>
    </location>
</feature>
<feature type="transmembrane region" description="Helical" evidence="6">
    <location>
        <begin position="282"/>
        <end position="304"/>
    </location>
</feature>
<evidence type="ECO:0000256" key="1">
    <source>
        <dbReference type="ARBA" id="ARBA00004635"/>
    </source>
</evidence>
<keyword evidence="3" id="KW-0564">Palmitate</keyword>
<dbReference type="CDD" id="cd06257">
    <property type="entry name" value="DnaJ"/>
    <property type="match status" value="1"/>
</dbReference>
<evidence type="ECO:0000256" key="5">
    <source>
        <dbReference type="ARBA" id="ARBA00023288"/>
    </source>
</evidence>
<dbReference type="GO" id="GO:0016020">
    <property type="term" value="C:membrane"/>
    <property type="evidence" value="ECO:0007669"/>
    <property type="project" value="UniProtKB-SubCell"/>
</dbReference>
<keyword evidence="2 6" id="KW-0472">Membrane</keyword>
<proteinExistence type="predicted"/>
<dbReference type="PROSITE" id="PS50076">
    <property type="entry name" value="DNAJ_2"/>
    <property type="match status" value="1"/>
</dbReference>
<dbReference type="PRINTS" id="PR00625">
    <property type="entry name" value="JDOMAIN"/>
</dbReference>
<feature type="transmembrane region" description="Helical" evidence="6">
    <location>
        <begin position="180"/>
        <end position="200"/>
    </location>
</feature>
<dbReference type="SUPFAM" id="SSF46565">
    <property type="entry name" value="Chaperone J-domain"/>
    <property type="match status" value="1"/>
</dbReference>
<dbReference type="GeneID" id="35441447"/>
<reference evidence="8 9" key="1">
    <citation type="journal article" date="2016" name="Proc. Natl. Acad. Sci. U.S.A.">
        <title>Lipid metabolic changes in an early divergent fungus govern the establishment of a mutualistic symbiosis with endobacteria.</title>
        <authorList>
            <person name="Lastovetsky O.A."/>
            <person name="Gaspar M.L."/>
            <person name="Mondo S.J."/>
            <person name="LaButti K.M."/>
            <person name="Sandor L."/>
            <person name="Grigoriev I.V."/>
            <person name="Henry S.A."/>
            <person name="Pawlowska T.E."/>
        </authorList>
    </citation>
    <scope>NUCLEOTIDE SEQUENCE [LARGE SCALE GENOMIC DNA]</scope>
    <source>
        <strain evidence="8 9">ATCC 52813</strain>
    </source>
</reference>